<accession>A0A494XH39</accession>
<dbReference type="RefSeq" id="WP_121278694.1">
    <property type="nucleotide sequence ID" value="NZ_RBZV01000006.1"/>
</dbReference>
<dbReference type="EMBL" id="RBZV01000006">
    <property type="protein sequence ID" value="RKP46863.1"/>
    <property type="molecule type" value="Genomic_DNA"/>
</dbReference>
<proteinExistence type="predicted"/>
<organism evidence="1 2">
    <name type="scientific">Trinickia fusca</name>
    <dbReference type="NCBI Taxonomy" id="2419777"/>
    <lineage>
        <taxon>Bacteria</taxon>
        <taxon>Pseudomonadati</taxon>
        <taxon>Pseudomonadota</taxon>
        <taxon>Betaproteobacteria</taxon>
        <taxon>Burkholderiales</taxon>
        <taxon>Burkholderiaceae</taxon>
        <taxon>Trinickia</taxon>
    </lineage>
</organism>
<protein>
    <submittedName>
        <fullName evidence="1">Uncharacterized protein</fullName>
    </submittedName>
</protein>
<comment type="caution">
    <text evidence="1">The sequence shown here is derived from an EMBL/GenBank/DDBJ whole genome shotgun (WGS) entry which is preliminary data.</text>
</comment>
<dbReference type="AlphaFoldDB" id="A0A494XH39"/>
<gene>
    <name evidence="1" type="ORF">D7S89_16020</name>
</gene>
<name>A0A494XH39_9BURK</name>
<keyword evidence="2" id="KW-1185">Reference proteome</keyword>
<reference evidence="1 2" key="1">
    <citation type="submission" date="2018-10" db="EMBL/GenBank/DDBJ databases">
        <title>Paraburkholderia sp. 7MK8-2, isolated from soil.</title>
        <authorList>
            <person name="Gao Z.-H."/>
            <person name="Qiu L.-H."/>
        </authorList>
    </citation>
    <scope>NUCLEOTIDE SEQUENCE [LARGE SCALE GENOMIC DNA]</scope>
    <source>
        <strain evidence="1 2">7MK8-2</strain>
    </source>
</reference>
<evidence type="ECO:0000313" key="1">
    <source>
        <dbReference type="EMBL" id="RKP46863.1"/>
    </source>
</evidence>
<dbReference type="Proteomes" id="UP000280434">
    <property type="component" value="Unassembled WGS sequence"/>
</dbReference>
<sequence>MPNSAFAQTYRSVRLNGILSQSAMQNRHIGYAPSNDGVVQRGDVDVTRVPQSSNQEQALAHAMYAVSAPHNGAFSVALERAGHGPLDMETRQQTADEIEGALSEQQRGQLQELMEYMNMSRDQALSLVAQSNSAPELTATGRQQASQRMENTFMVTAWADTPSTQATPHETTRSGIAPSQFTSVMVPEQHAHEADAVDQILSAQGHLAGPRMQSVPSVMGIEPHFQRTNGDIHSVTGVPAPDYHTGIAHQALQGAVDVHLVKTEFPRPHDE</sequence>
<evidence type="ECO:0000313" key="2">
    <source>
        <dbReference type="Proteomes" id="UP000280434"/>
    </source>
</evidence>